<comment type="catalytic activity">
    <reaction evidence="10">
        <text>ATP + H2O = ADP + phosphate + H(+)</text>
        <dbReference type="Rhea" id="RHEA:13065"/>
        <dbReference type="ChEBI" id="CHEBI:15377"/>
        <dbReference type="ChEBI" id="CHEBI:15378"/>
        <dbReference type="ChEBI" id="CHEBI:30616"/>
        <dbReference type="ChEBI" id="CHEBI:43474"/>
        <dbReference type="ChEBI" id="CHEBI:456216"/>
        <dbReference type="EC" id="5.6.2.4"/>
    </reaction>
</comment>
<comment type="similarity">
    <text evidence="1">Belongs to the helicase family. UvrD subfamily.</text>
</comment>
<evidence type="ECO:0000256" key="3">
    <source>
        <dbReference type="ARBA" id="ARBA00022801"/>
    </source>
</evidence>
<evidence type="ECO:0000256" key="9">
    <source>
        <dbReference type="ARBA" id="ARBA00034808"/>
    </source>
</evidence>
<evidence type="ECO:0000256" key="4">
    <source>
        <dbReference type="ARBA" id="ARBA00022806"/>
    </source>
</evidence>
<feature type="region of interest" description="Disordered" evidence="12">
    <location>
        <begin position="548"/>
        <end position="571"/>
    </location>
</feature>
<feature type="region of interest" description="Disordered" evidence="12">
    <location>
        <begin position="879"/>
        <end position="911"/>
    </location>
</feature>
<name>S2J860_MUCC1</name>
<dbReference type="GO" id="GO:0016787">
    <property type="term" value="F:hydrolase activity"/>
    <property type="evidence" value="ECO:0007669"/>
    <property type="project" value="UniProtKB-UniRule"/>
</dbReference>
<evidence type="ECO:0000256" key="7">
    <source>
        <dbReference type="ARBA" id="ARBA00023235"/>
    </source>
</evidence>
<dbReference type="eggNOG" id="KOG2108">
    <property type="taxonomic scope" value="Eukaryota"/>
</dbReference>
<dbReference type="PANTHER" id="PTHR11070:SF2">
    <property type="entry name" value="ATP-DEPENDENT DNA HELICASE SRS2"/>
    <property type="match status" value="1"/>
</dbReference>
<dbReference type="PROSITE" id="PS51217">
    <property type="entry name" value="UVRD_HELICASE_CTER"/>
    <property type="match status" value="1"/>
</dbReference>
<keyword evidence="5 11" id="KW-0067">ATP-binding</keyword>
<dbReference type="Pfam" id="PF00580">
    <property type="entry name" value="UvrD-helicase"/>
    <property type="match status" value="1"/>
</dbReference>
<evidence type="ECO:0000259" key="14">
    <source>
        <dbReference type="PROSITE" id="PS51217"/>
    </source>
</evidence>
<gene>
    <name evidence="15" type="ORF">HMPREF1544_08667</name>
</gene>
<dbReference type="SUPFAM" id="SSF52540">
    <property type="entry name" value="P-loop containing nucleoside triphosphate hydrolases"/>
    <property type="match status" value="2"/>
</dbReference>
<evidence type="ECO:0000259" key="13">
    <source>
        <dbReference type="PROSITE" id="PS51198"/>
    </source>
</evidence>
<sequence>MEEEHSWRKQFQDTIDSLNESQRQSVLSKAKTLQILAGPGSGKTRVLTCRAAHFVLNEKIRPQQIIVVTFTNKAANEMKKRLYSMIGNKNTENLVIGTFHAICARLVRFNAGVVNLKSNFTIADTNASSLDLNKSQVLVQLLCDWDSLLISCLFLGAIFGIISKAKSEGITAKEYSDLNSHKFDRKDIAKIYIAYEEELQLNNLVDFDNLLIKACELFRKKKDVLAHIKAVLVDEYQDTNIIQYDLIKLITKNQFTDKSVTIVGDPDQSIFSFRSAEPENFNKMHNDYLDTEIINMEQNYRSTGTILDAALHVIKQDVKRIDKSLFTNNPRGIPISLISTRNEDEQAEFVAKEIKKVIKYSKGLVTYKDFAVLMRMNYISQKFEATFRKQRIPFTIIGGDRFFNRIEINDILGYLKFAYNNYDYLSYNRIVNVPKRGIGDVTLNKIAAFHETRPDSSMLETLHAIGKGDGTFSSPIRQKLKSLALVCDDIKAMIEEKMPICDILKFITEATNYFEYLKEKYFVDHEARWNNIGELISLAKQEGYLGEDDEPAMSQSQSQSQTQQNQDAPSFQDLNMIDVDVASEDDSDNEDAAKKDADEDLPYFSADDEFIPSVTADSSAIEIDLTNITEDQEKESFHFTQKGNDHAGSSDSFKKEKQEEDLDSQFPNYQRETDPIVEFLEYCSLSANQKEQDEAEGGRVTVSTMHASKGLEWPCVFVVTCCEGVIPMHHDPDVSEEGRLLYVAMTRSQFFLYCITPEERNVWGQWQVSGRTRFFSRMDRKLYITHSPEWTNETKSMLAATIGKPAPPDDDDLVTVKKKSGSKKSADYSSQYTDSQSQGSFSQSQSSQSSSSSSFVNRENAASFGGFVSASSIPHVSSAKLADNAHTNLKPERVKSESSIKPKPLDSQRCL</sequence>
<evidence type="ECO:0000313" key="16">
    <source>
        <dbReference type="Proteomes" id="UP000014254"/>
    </source>
</evidence>
<evidence type="ECO:0000313" key="15">
    <source>
        <dbReference type="EMBL" id="EPB84572.1"/>
    </source>
</evidence>
<dbReference type="OMA" id="DYPDATT"/>
<dbReference type="GO" id="GO:0000725">
    <property type="term" value="P:recombinational repair"/>
    <property type="evidence" value="ECO:0007669"/>
    <property type="project" value="TreeGrafter"/>
</dbReference>
<dbReference type="VEuPathDB" id="FungiDB:HMPREF1544_08667"/>
<dbReference type="EC" id="5.6.2.4" evidence="9"/>
<dbReference type="PANTHER" id="PTHR11070">
    <property type="entry name" value="UVRD / RECB / PCRA DNA HELICASE FAMILY MEMBER"/>
    <property type="match status" value="1"/>
</dbReference>
<accession>S2J860</accession>
<organism evidence="15 16">
    <name type="scientific">Mucor circinelloides f. circinelloides (strain 1006PhL)</name>
    <name type="common">Mucormycosis agent</name>
    <name type="synonym">Calyptromyces circinelloides</name>
    <dbReference type="NCBI Taxonomy" id="1220926"/>
    <lineage>
        <taxon>Eukaryota</taxon>
        <taxon>Fungi</taxon>
        <taxon>Fungi incertae sedis</taxon>
        <taxon>Mucoromycota</taxon>
        <taxon>Mucoromycotina</taxon>
        <taxon>Mucoromycetes</taxon>
        <taxon>Mucorales</taxon>
        <taxon>Mucorineae</taxon>
        <taxon>Mucoraceae</taxon>
        <taxon>Mucor</taxon>
    </lineage>
</organism>
<evidence type="ECO:0000256" key="8">
    <source>
        <dbReference type="ARBA" id="ARBA00034617"/>
    </source>
</evidence>
<dbReference type="Gene3D" id="1.10.10.160">
    <property type="match status" value="1"/>
</dbReference>
<feature type="region of interest" description="Disordered" evidence="12">
    <location>
        <begin position="584"/>
        <end position="605"/>
    </location>
</feature>
<dbReference type="GO" id="GO:0043138">
    <property type="term" value="F:3'-5' DNA helicase activity"/>
    <property type="evidence" value="ECO:0007669"/>
    <property type="project" value="UniProtKB-EC"/>
</dbReference>
<dbReference type="PROSITE" id="PS51198">
    <property type="entry name" value="UVRD_HELICASE_ATP_BIND"/>
    <property type="match status" value="1"/>
</dbReference>
<dbReference type="InterPro" id="IPR014016">
    <property type="entry name" value="UvrD-like_ATP-bd"/>
</dbReference>
<keyword evidence="7" id="KW-0413">Isomerase</keyword>
<dbReference type="InParanoid" id="S2J860"/>
<feature type="domain" description="UvrD-like helicase C-terminal" evidence="14">
    <location>
        <begin position="304"/>
        <end position="710"/>
    </location>
</feature>
<feature type="compositionally biased region" description="Low complexity" evidence="12">
    <location>
        <begin position="827"/>
        <end position="854"/>
    </location>
</feature>
<dbReference type="GO" id="GO:0003677">
    <property type="term" value="F:DNA binding"/>
    <property type="evidence" value="ECO:0007669"/>
    <property type="project" value="UniProtKB-KW"/>
</dbReference>
<feature type="domain" description="UvrD-like helicase ATP-binding" evidence="13">
    <location>
        <begin position="16"/>
        <end position="303"/>
    </location>
</feature>
<reference evidence="16" key="1">
    <citation type="submission" date="2013-05" db="EMBL/GenBank/DDBJ databases">
        <title>The Genome sequence of Mucor circinelloides f. circinelloides 1006PhL.</title>
        <authorList>
            <consortium name="The Broad Institute Genomics Platform"/>
            <person name="Cuomo C."/>
            <person name="Earl A."/>
            <person name="Findley K."/>
            <person name="Lee S.C."/>
            <person name="Walker B."/>
            <person name="Young S."/>
            <person name="Zeng Q."/>
            <person name="Gargeya S."/>
            <person name="Fitzgerald M."/>
            <person name="Haas B."/>
            <person name="Abouelleil A."/>
            <person name="Allen A.W."/>
            <person name="Alvarado L."/>
            <person name="Arachchi H.M."/>
            <person name="Berlin A.M."/>
            <person name="Chapman S.B."/>
            <person name="Gainer-Dewar J."/>
            <person name="Goldberg J."/>
            <person name="Griggs A."/>
            <person name="Gujja S."/>
            <person name="Hansen M."/>
            <person name="Howarth C."/>
            <person name="Imamovic A."/>
            <person name="Ireland A."/>
            <person name="Larimer J."/>
            <person name="McCowan C."/>
            <person name="Murphy C."/>
            <person name="Pearson M."/>
            <person name="Poon T.W."/>
            <person name="Priest M."/>
            <person name="Roberts A."/>
            <person name="Saif S."/>
            <person name="Shea T."/>
            <person name="Sisk P."/>
            <person name="Sykes S."/>
            <person name="Wortman J."/>
            <person name="Nusbaum C."/>
            <person name="Birren B."/>
        </authorList>
    </citation>
    <scope>NUCLEOTIDE SEQUENCE [LARGE SCALE GENOMIC DNA]</scope>
    <source>
        <strain evidence="16">1006PhL</strain>
    </source>
</reference>
<keyword evidence="3 11" id="KW-0378">Hydrolase</keyword>
<dbReference type="Gene3D" id="3.40.50.300">
    <property type="entry name" value="P-loop containing nucleotide triphosphate hydrolases"/>
    <property type="match status" value="3"/>
</dbReference>
<dbReference type="OrthoDB" id="1470711at2759"/>
<evidence type="ECO:0000256" key="12">
    <source>
        <dbReference type="SAM" id="MobiDB-lite"/>
    </source>
</evidence>
<evidence type="ECO:0000256" key="10">
    <source>
        <dbReference type="ARBA" id="ARBA00048988"/>
    </source>
</evidence>
<dbReference type="EMBL" id="KE124035">
    <property type="protein sequence ID" value="EPB84572.1"/>
    <property type="molecule type" value="Genomic_DNA"/>
</dbReference>
<dbReference type="Proteomes" id="UP000014254">
    <property type="component" value="Unassembled WGS sequence"/>
</dbReference>
<feature type="region of interest" description="Disordered" evidence="12">
    <location>
        <begin position="801"/>
        <end position="854"/>
    </location>
</feature>
<feature type="binding site" evidence="11">
    <location>
        <begin position="37"/>
        <end position="44"/>
    </location>
    <ligand>
        <name>ATP</name>
        <dbReference type="ChEBI" id="CHEBI:30616"/>
    </ligand>
</feature>
<keyword evidence="4 11" id="KW-0347">Helicase</keyword>
<evidence type="ECO:0000256" key="5">
    <source>
        <dbReference type="ARBA" id="ARBA00022840"/>
    </source>
</evidence>
<comment type="catalytic activity">
    <reaction evidence="8">
        <text>Couples ATP hydrolysis with the unwinding of duplex DNA by translocating in the 3'-5' direction.</text>
        <dbReference type="EC" id="5.6.2.4"/>
    </reaction>
</comment>
<dbReference type="GO" id="GO:0005634">
    <property type="term" value="C:nucleus"/>
    <property type="evidence" value="ECO:0007669"/>
    <property type="project" value="TreeGrafter"/>
</dbReference>
<evidence type="ECO:0000256" key="11">
    <source>
        <dbReference type="PROSITE-ProRule" id="PRU00560"/>
    </source>
</evidence>
<dbReference type="InterPro" id="IPR027417">
    <property type="entry name" value="P-loop_NTPase"/>
</dbReference>
<feature type="region of interest" description="Disordered" evidence="12">
    <location>
        <begin position="640"/>
        <end position="664"/>
    </location>
</feature>
<dbReference type="GO" id="GO:0005524">
    <property type="term" value="F:ATP binding"/>
    <property type="evidence" value="ECO:0007669"/>
    <property type="project" value="UniProtKB-UniRule"/>
</dbReference>
<feature type="compositionally biased region" description="Low complexity" evidence="12">
    <location>
        <begin position="554"/>
        <end position="566"/>
    </location>
</feature>
<dbReference type="FunCoup" id="S2J860">
    <property type="interactions" value="369"/>
</dbReference>
<protein>
    <recommendedName>
        <fullName evidence="9">DNA 3'-5' helicase</fullName>
        <ecNumber evidence="9">5.6.2.4</ecNumber>
    </recommendedName>
</protein>
<dbReference type="InterPro" id="IPR014017">
    <property type="entry name" value="DNA_helicase_UvrD-like_C"/>
</dbReference>
<dbReference type="InterPro" id="IPR000212">
    <property type="entry name" value="DNA_helicase_UvrD/REP"/>
</dbReference>
<evidence type="ECO:0000256" key="1">
    <source>
        <dbReference type="ARBA" id="ARBA00009922"/>
    </source>
</evidence>
<keyword evidence="6" id="KW-0238">DNA-binding</keyword>
<dbReference type="Gene3D" id="1.10.486.10">
    <property type="entry name" value="PCRA, domain 4"/>
    <property type="match status" value="1"/>
</dbReference>
<proteinExistence type="inferred from homology"/>
<feature type="compositionally biased region" description="Basic and acidic residues" evidence="12">
    <location>
        <begin position="889"/>
        <end position="911"/>
    </location>
</feature>
<dbReference type="Pfam" id="PF13361">
    <property type="entry name" value="UvrD_C"/>
    <property type="match status" value="2"/>
</dbReference>
<dbReference type="CDD" id="cd17932">
    <property type="entry name" value="DEXQc_UvrD"/>
    <property type="match status" value="1"/>
</dbReference>
<evidence type="ECO:0000256" key="6">
    <source>
        <dbReference type="ARBA" id="ARBA00023125"/>
    </source>
</evidence>
<keyword evidence="16" id="KW-1185">Reference proteome</keyword>
<feature type="compositionally biased region" description="Polar residues" evidence="12">
    <location>
        <begin position="640"/>
        <end position="651"/>
    </location>
</feature>
<dbReference type="InterPro" id="IPR013986">
    <property type="entry name" value="DExx_box_DNA_helicase_dom_sf"/>
</dbReference>
<dbReference type="AlphaFoldDB" id="S2J860"/>
<evidence type="ECO:0000256" key="2">
    <source>
        <dbReference type="ARBA" id="ARBA00022741"/>
    </source>
</evidence>
<dbReference type="STRING" id="1220926.S2J860"/>
<keyword evidence="2 11" id="KW-0547">Nucleotide-binding</keyword>